<dbReference type="InterPro" id="IPR032593">
    <property type="entry name" value="DUF4907"/>
</dbReference>
<dbReference type="Proteomes" id="UP000670776">
    <property type="component" value="Unassembled WGS sequence"/>
</dbReference>
<organism evidence="1 2">
    <name type="scientific">Mariniflexile gromovii</name>
    <dbReference type="NCBI Taxonomy" id="362523"/>
    <lineage>
        <taxon>Bacteria</taxon>
        <taxon>Pseudomonadati</taxon>
        <taxon>Bacteroidota</taxon>
        <taxon>Flavobacteriia</taxon>
        <taxon>Flavobacteriales</taxon>
        <taxon>Flavobacteriaceae</taxon>
        <taxon>Mariniflexile</taxon>
    </lineage>
</organism>
<gene>
    <name evidence="1" type="ORF">J8H85_15340</name>
</gene>
<keyword evidence="2" id="KW-1185">Reference proteome</keyword>
<comment type="caution">
    <text evidence="1">The sequence shown here is derived from an EMBL/GenBank/DDBJ whole genome shotgun (WGS) entry which is preliminary data.</text>
</comment>
<sequence length="111" mass="12541">MNKKSKYVIALLLILSVILIGVIISKTNVEEPFNTKVFKTDSGYGYSISFRNTLLIKQDYIPTIQNNVSFCTPQDAQKVADLVKKKLNHKENPKITLSELKQLGIKLNCIN</sequence>
<reference evidence="1 2" key="1">
    <citation type="submission" date="2021-04" db="EMBL/GenBank/DDBJ databases">
        <title>Mariniflexile gromovii gen. nov., sp. nov., a gliding bacterium isolated from the sea urchin Strongylocentrotus intermedius.</title>
        <authorList>
            <person name="Ko S."/>
            <person name="Le V."/>
            <person name="Ahn C.-Y."/>
            <person name="Oh H.-M."/>
        </authorList>
    </citation>
    <scope>NUCLEOTIDE SEQUENCE [LARGE SCALE GENOMIC DNA]</scope>
    <source>
        <strain evidence="1 2">KCTC 12570</strain>
    </source>
</reference>
<protein>
    <submittedName>
        <fullName evidence="1">DUF4907 domain-containing protein</fullName>
    </submittedName>
</protein>
<dbReference type="RefSeq" id="WP_209656085.1">
    <property type="nucleotide sequence ID" value="NZ_JAGJCB010000018.1"/>
</dbReference>
<evidence type="ECO:0000313" key="1">
    <source>
        <dbReference type="EMBL" id="MBP0905206.1"/>
    </source>
</evidence>
<evidence type="ECO:0000313" key="2">
    <source>
        <dbReference type="Proteomes" id="UP000670776"/>
    </source>
</evidence>
<dbReference type="EMBL" id="JAGJCB010000018">
    <property type="protein sequence ID" value="MBP0905206.1"/>
    <property type="molecule type" value="Genomic_DNA"/>
</dbReference>
<accession>A0ABS4BX95</accession>
<name>A0ABS4BX95_9FLAO</name>
<proteinExistence type="predicted"/>
<dbReference type="Pfam" id="PF16250">
    <property type="entry name" value="DUF4907"/>
    <property type="match status" value="1"/>
</dbReference>